<feature type="transmembrane region" description="Helical" evidence="8">
    <location>
        <begin position="150"/>
        <end position="171"/>
    </location>
</feature>
<protein>
    <recommendedName>
        <fullName evidence="11">Glycosyltransferase RgtA/B/C/D-like domain-containing protein</fullName>
    </recommendedName>
</protein>
<feature type="transmembrane region" description="Helical" evidence="8">
    <location>
        <begin position="86"/>
        <end position="106"/>
    </location>
</feature>
<evidence type="ECO:0000256" key="6">
    <source>
        <dbReference type="ARBA" id="ARBA00022989"/>
    </source>
</evidence>
<dbReference type="EMBL" id="LCKO01000006">
    <property type="protein sequence ID" value="KKU00230.1"/>
    <property type="molecule type" value="Genomic_DNA"/>
</dbReference>
<dbReference type="GO" id="GO:0009103">
    <property type="term" value="P:lipopolysaccharide biosynthetic process"/>
    <property type="evidence" value="ECO:0007669"/>
    <property type="project" value="UniProtKB-ARBA"/>
</dbReference>
<name>A0A837IEJ5_9BACT</name>
<dbReference type="AlphaFoldDB" id="A0A837IEJ5"/>
<dbReference type="GO" id="GO:0005886">
    <property type="term" value="C:plasma membrane"/>
    <property type="evidence" value="ECO:0007669"/>
    <property type="project" value="UniProtKB-SubCell"/>
</dbReference>
<evidence type="ECO:0000256" key="8">
    <source>
        <dbReference type="SAM" id="Phobius"/>
    </source>
</evidence>
<keyword evidence="4" id="KW-0808">Transferase</keyword>
<evidence type="ECO:0000313" key="9">
    <source>
        <dbReference type="EMBL" id="KKU00230.1"/>
    </source>
</evidence>
<evidence type="ECO:0008006" key="11">
    <source>
        <dbReference type="Google" id="ProtNLM"/>
    </source>
</evidence>
<comment type="subcellular location">
    <subcellularLocation>
        <location evidence="1">Cell membrane</location>
        <topology evidence="1">Multi-pass membrane protein</topology>
    </subcellularLocation>
</comment>
<feature type="transmembrane region" description="Helical" evidence="8">
    <location>
        <begin position="326"/>
        <end position="344"/>
    </location>
</feature>
<keyword evidence="2" id="KW-1003">Cell membrane</keyword>
<evidence type="ECO:0000313" key="10">
    <source>
        <dbReference type="Proteomes" id="UP000034078"/>
    </source>
</evidence>
<reference evidence="9 10" key="1">
    <citation type="journal article" date="2015" name="Nature">
        <title>rRNA introns, odd ribosomes, and small enigmatic genomes across a large radiation of phyla.</title>
        <authorList>
            <person name="Brown C.T."/>
            <person name="Hug L.A."/>
            <person name="Thomas B.C."/>
            <person name="Sharon I."/>
            <person name="Castelle C.J."/>
            <person name="Singh A."/>
            <person name="Wilkins M.J."/>
            <person name="Williams K.H."/>
            <person name="Banfield J.F."/>
        </authorList>
    </citation>
    <scope>NUCLEOTIDE SEQUENCE [LARGE SCALE GENOMIC DNA]</scope>
</reference>
<gene>
    <name evidence="9" type="ORF">UX01_C0006G0024</name>
</gene>
<evidence type="ECO:0000256" key="5">
    <source>
        <dbReference type="ARBA" id="ARBA00022692"/>
    </source>
</evidence>
<dbReference type="GO" id="GO:0010041">
    <property type="term" value="P:response to iron(III) ion"/>
    <property type="evidence" value="ECO:0007669"/>
    <property type="project" value="TreeGrafter"/>
</dbReference>
<keyword evidence="5 8" id="KW-0812">Transmembrane</keyword>
<evidence type="ECO:0000256" key="3">
    <source>
        <dbReference type="ARBA" id="ARBA00022676"/>
    </source>
</evidence>
<dbReference type="Proteomes" id="UP000034078">
    <property type="component" value="Unassembled WGS sequence"/>
</dbReference>
<comment type="caution">
    <text evidence="9">The sequence shown here is derived from an EMBL/GenBank/DDBJ whole genome shotgun (WGS) entry which is preliminary data.</text>
</comment>
<dbReference type="PANTHER" id="PTHR33908:SF3">
    <property type="entry name" value="UNDECAPRENYL PHOSPHATE-ALPHA-4-AMINO-4-DEOXY-L-ARABINOSE ARABINOSYL TRANSFERASE"/>
    <property type="match status" value="1"/>
</dbReference>
<keyword evidence="3" id="KW-0328">Glycosyltransferase</keyword>
<accession>A0A837IEJ5</accession>
<dbReference type="InterPro" id="IPR050297">
    <property type="entry name" value="LipidA_mod_glycosyltrf_83"/>
</dbReference>
<organism evidence="9 10">
    <name type="scientific">Candidatus Collierbacteria bacterium GW2011_GWB2_45_17</name>
    <dbReference type="NCBI Taxonomy" id="1618388"/>
    <lineage>
        <taxon>Bacteria</taxon>
        <taxon>Candidatus Collieribacteriota</taxon>
    </lineage>
</organism>
<feature type="transmembrane region" description="Helical" evidence="8">
    <location>
        <begin position="228"/>
        <end position="247"/>
    </location>
</feature>
<feature type="transmembrane region" description="Helical" evidence="8">
    <location>
        <begin position="401"/>
        <end position="422"/>
    </location>
</feature>
<feature type="transmembrane region" description="Helical" evidence="8">
    <location>
        <begin position="350"/>
        <end position="369"/>
    </location>
</feature>
<evidence type="ECO:0000256" key="7">
    <source>
        <dbReference type="ARBA" id="ARBA00023136"/>
    </source>
</evidence>
<dbReference type="GO" id="GO:0016763">
    <property type="term" value="F:pentosyltransferase activity"/>
    <property type="evidence" value="ECO:0007669"/>
    <property type="project" value="TreeGrafter"/>
</dbReference>
<keyword evidence="6 8" id="KW-1133">Transmembrane helix</keyword>
<keyword evidence="7 8" id="KW-0472">Membrane</keyword>
<evidence type="ECO:0000256" key="4">
    <source>
        <dbReference type="ARBA" id="ARBA00022679"/>
    </source>
</evidence>
<feature type="transmembrane region" description="Helical" evidence="8">
    <location>
        <begin position="376"/>
        <end position="395"/>
    </location>
</feature>
<feature type="transmembrane region" description="Helical" evidence="8">
    <location>
        <begin position="183"/>
        <end position="208"/>
    </location>
</feature>
<proteinExistence type="predicted"/>
<evidence type="ECO:0000256" key="1">
    <source>
        <dbReference type="ARBA" id="ARBA00004651"/>
    </source>
</evidence>
<dbReference type="PANTHER" id="PTHR33908">
    <property type="entry name" value="MANNOSYLTRANSFERASE YKCB-RELATED"/>
    <property type="match status" value="1"/>
</dbReference>
<evidence type="ECO:0000256" key="2">
    <source>
        <dbReference type="ARBA" id="ARBA00022475"/>
    </source>
</evidence>
<sequence length="556" mass="62649">MKKYWLLILALILGTVLRLYQLGSLPNALTWDEAALGYNAYSIIKTGRDEFGKFLPIIFKSFGDFKPGLYVYLAIPPIAVLGLTEFAVRLPSALAGILAIYGIFLLTNELFSKKSKPKNQELTTENCELGSYAALSLAIMPWHIHFSRGAWETNVFVTLLLFALYFLLVFIRSGKFLTFSLILALLTFLTYQAAKLFTPLVLVLPVLLYWSEFRDQFKLYFSVKKNKAVVAFVLAFFLSLTLSTMSGESANRLKRLSIFGYHPGISEQLRATDSNNSLSLSLFHNQPQLTTRLIASRYLKHLSPGVLFYEGTGIVERGHVPGMGMLLPFDFIWFVLGVIFLVRSPNLKNSLLIAGLLLLAPLPGSLTLSEYSTVRALFLTIPLAVICGLGAYYALTKIKPLFFFVALLSIVFFVYFLDLLFVHSNFIYAKEFQYGYKEAMQFINQYPQDKVVMTDVLGQPYIFYLFYSRFDPATYQKINEFQSGGYDVGNVAKVGLAEFHQSGLSEVSNQFGTIFVGTIGNFPENFDFSLPTIEKHVDVLFPNGDISLRIIKTKDK</sequence>